<accession>A0AA88E3E4</accession>
<protein>
    <submittedName>
        <fullName evidence="2">Uncharacterized protein</fullName>
    </submittedName>
</protein>
<dbReference type="EMBL" id="BTGU01000251">
    <property type="protein sequence ID" value="GMN65650.1"/>
    <property type="molecule type" value="Genomic_DNA"/>
</dbReference>
<gene>
    <name evidence="2" type="ORF">TIFTF001_034718</name>
</gene>
<comment type="caution">
    <text evidence="2">The sequence shown here is derived from an EMBL/GenBank/DDBJ whole genome shotgun (WGS) entry which is preliminary data.</text>
</comment>
<keyword evidence="3" id="KW-1185">Reference proteome</keyword>
<sequence length="214" mass="23957">MLVIKKCSFGADHACDHGVLLSTCDKGVFSFEVDYASDQREQLLCCSCILSLTHIHTNTKGVILHGKYKSRRGLVVFPLSLAKVLNWLLTECLRKELWNSSLFAIQHPSLHRPMLFPTPYGSFHQNSVRNLELSYTPHLLEPSWRRGNVLPEVPRATLGGRTPEQSVSVSVVLLSCKPQCWPWLGELNPNDPKEDGSEGGTRCDSGPVWMKTSQ</sequence>
<dbReference type="AlphaFoldDB" id="A0AA88E3E4"/>
<organism evidence="2 3">
    <name type="scientific">Ficus carica</name>
    <name type="common">Common fig</name>
    <dbReference type="NCBI Taxonomy" id="3494"/>
    <lineage>
        <taxon>Eukaryota</taxon>
        <taxon>Viridiplantae</taxon>
        <taxon>Streptophyta</taxon>
        <taxon>Embryophyta</taxon>
        <taxon>Tracheophyta</taxon>
        <taxon>Spermatophyta</taxon>
        <taxon>Magnoliopsida</taxon>
        <taxon>eudicotyledons</taxon>
        <taxon>Gunneridae</taxon>
        <taxon>Pentapetalae</taxon>
        <taxon>rosids</taxon>
        <taxon>fabids</taxon>
        <taxon>Rosales</taxon>
        <taxon>Moraceae</taxon>
        <taxon>Ficeae</taxon>
        <taxon>Ficus</taxon>
    </lineage>
</organism>
<evidence type="ECO:0000313" key="3">
    <source>
        <dbReference type="Proteomes" id="UP001187192"/>
    </source>
</evidence>
<proteinExistence type="predicted"/>
<name>A0AA88E3E4_FICCA</name>
<reference evidence="2" key="1">
    <citation type="submission" date="2023-07" db="EMBL/GenBank/DDBJ databases">
        <title>draft genome sequence of fig (Ficus carica).</title>
        <authorList>
            <person name="Takahashi T."/>
            <person name="Nishimura K."/>
        </authorList>
    </citation>
    <scope>NUCLEOTIDE SEQUENCE</scope>
</reference>
<feature type="region of interest" description="Disordered" evidence="1">
    <location>
        <begin position="187"/>
        <end position="214"/>
    </location>
</feature>
<dbReference type="Proteomes" id="UP001187192">
    <property type="component" value="Unassembled WGS sequence"/>
</dbReference>
<evidence type="ECO:0000313" key="2">
    <source>
        <dbReference type="EMBL" id="GMN65650.1"/>
    </source>
</evidence>
<evidence type="ECO:0000256" key="1">
    <source>
        <dbReference type="SAM" id="MobiDB-lite"/>
    </source>
</evidence>